<comment type="caution">
    <text evidence="2">The sequence shown here is derived from an EMBL/GenBank/DDBJ whole genome shotgun (WGS) entry which is preliminary data.</text>
</comment>
<feature type="transmembrane region" description="Helical" evidence="1">
    <location>
        <begin position="241"/>
        <end position="261"/>
    </location>
</feature>
<organism evidence="2 3">
    <name type="scientific">Fundidesulfovibrio magnetotacticus</name>
    <dbReference type="NCBI Taxonomy" id="2730080"/>
    <lineage>
        <taxon>Bacteria</taxon>
        <taxon>Pseudomonadati</taxon>
        <taxon>Thermodesulfobacteriota</taxon>
        <taxon>Desulfovibrionia</taxon>
        <taxon>Desulfovibrionales</taxon>
        <taxon>Desulfovibrionaceae</taxon>
        <taxon>Fundidesulfovibrio</taxon>
    </lineage>
</organism>
<protein>
    <recommendedName>
        <fullName evidence="4">Membrane protein 6-pyruvoyl-tetrahydropterin synthase-related domain-containing protein</fullName>
    </recommendedName>
</protein>
<feature type="transmembrane region" description="Helical" evidence="1">
    <location>
        <begin position="114"/>
        <end position="131"/>
    </location>
</feature>
<evidence type="ECO:0000313" key="3">
    <source>
        <dbReference type="Proteomes" id="UP000494245"/>
    </source>
</evidence>
<keyword evidence="1" id="KW-0812">Transmembrane</keyword>
<feature type="transmembrane region" description="Helical" evidence="1">
    <location>
        <begin position="430"/>
        <end position="448"/>
    </location>
</feature>
<dbReference type="RefSeq" id="WP_173084943.1">
    <property type="nucleotide sequence ID" value="NZ_BLTE01000011.1"/>
</dbReference>
<name>A0A6V8LUM8_9BACT</name>
<keyword evidence="3" id="KW-1185">Reference proteome</keyword>
<feature type="transmembrane region" description="Helical" evidence="1">
    <location>
        <begin position="401"/>
        <end position="418"/>
    </location>
</feature>
<keyword evidence="1" id="KW-0472">Membrane</keyword>
<proteinExistence type="predicted"/>
<gene>
    <name evidence="2" type="ORF">NNJEOMEG_02507</name>
</gene>
<reference evidence="2 3" key="1">
    <citation type="submission" date="2020-04" db="EMBL/GenBank/DDBJ databases">
        <authorList>
            <consortium name="Desulfovibrio sp. FSS-1 genome sequencing consortium"/>
            <person name="Shimoshige H."/>
            <person name="Kobayashi H."/>
            <person name="Maekawa T."/>
        </authorList>
    </citation>
    <scope>NUCLEOTIDE SEQUENCE [LARGE SCALE GENOMIC DNA]</scope>
    <source>
        <strain evidence="2 3">SIID29052-01</strain>
    </source>
</reference>
<feature type="transmembrane region" description="Helical" evidence="1">
    <location>
        <begin position="212"/>
        <end position="229"/>
    </location>
</feature>
<evidence type="ECO:0000313" key="2">
    <source>
        <dbReference type="EMBL" id="GFK94660.1"/>
    </source>
</evidence>
<keyword evidence="1" id="KW-1133">Transmembrane helix</keyword>
<feature type="transmembrane region" description="Helical" evidence="1">
    <location>
        <begin position="355"/>
        <end position="381"/>
    </location>
</feature>
<feature type="transmembrane region" description="Helical" evidence="1">
    <location>
        <begin position="329"/>
        <end position="348"/>
    </location>
</feature>
<feature type="transmembrane region" description="Helical" evidence="1">
    <location>
        <begin position="936"/>
        <end position="960"/>
    </location>
</feature>
<dbReference type="EMBL" id="BLTE01000011">
    <property type="protein sequence ID" value="GFK94660.1"/>
    <property type="molecule type" value="Genomic_DNA"/>
</dbReference>
<dbReference type="AlphaFoldDB" id="A0A6V8LUM8"/>
<evidence type="ECO:0000256" key="1">
    <source>
        <dbReference type="SAM" id="Phobius"/>
    </source>
</evidence>
<feature type="transmembrane region" description="Helical" evidence="1">
    <location>
        <begin position="161"/>
        <end position="182"/>
    </location>
</feature>
<dbReference type="Proteomes" id="UP000494245">
    <property type="component" value="Unassembled WGS sequence"/>
</dbReference>
<evidence type="ECO:0008006" key="4">
    <source>
        <dbReference type="Google" id="ProtNLM"/>
    </source>
</evidence>
<reference evidence="2 3" key="2">
    <citation type="submission" date="2020-05" db="EMBL/GenBank/DDBJ databases">
        <title>Draft genome sequence of Desulfovibrio sp. strainFSS-1.</title>
        <authorList>
            <person name="Shimoshige H."/>
            <person name="Kobayashi H."/>
            <person name="Maekawa T."/>
        </authorList>
    </citation>
    <scope>NUCLEOTIDE SEQUENCE [LARGE SCALE GENOMIC DNA]</scope>
    <source>
        <strain evidence="2 3">SIID29052-01</strain>
    </source>
</reference>
<feature type="transmembrane region" description="Helical" evidence="1">
    <location>
        <begin position="28"/>
        <end position="46"/>
    </location>
</feature>
<sequence>MPERLKTQAAATDAPQPGRAVPERLKPWLAALAVAALCAVSFAGVLSRPGLVGHTWDWGVPSFAEQYRSMADHHFSTWDAYFETGRYHYFKLELVYWQLITPLAGIGGEWMSKLLPLAFVLGAGLAMLPLARRLGLNWFNATLSGVLYGLSPYAFSRVVAGHMPMLAGYALIPLLLLAFFRLADAARAGRIRAVPVLSCGLLLGLTSLHPSVGVGAAVMLGLLGLYFLARGPGRGRLAASTGMVFALALCMNIHFMAPFLADYLGKGAIRHGWGLSASAKGDVTVDTELPMRESFHQSTSQPVDAALRLDLRPGMDTEYAYHQPRGLRLPWVAASAVLAGLALCSFLARRGREEAGGLLLVAAVGVLLAGGSRTPLGIAFYQGLLKGAVPILFAAFSNTTRWLPLIVTAYALLAFQLPQRWEESGARRPWLIRAAMAALVLVFVSPFWGQQLLDDSPKDKVPQPLRLKHTPVHPEDAHVYAFLRDQRAGFRVAYLPPVGISWPGDSPYGYEWSSAYSPKPFFLAFYNNPLGAEIIASLYAEQPGARLDRLFGLASVKYLVYPKYDFFISYQDFQPLWRGEPQVDGFKNYKPVLDRALALQEGLRKLDGFETVDVYYNPQAAPEVLASDRLLAVADASGQGADLTAQVLPDVAGLDFYRPGQALVAAGDDPRFLDLLGRAMGGVSRRAFVSDRAGKRQALVFAGEPLAPPSAEFRRLGPTRCLVRLHGVKGGFPLLFQETFHDGWSLSLLPVSAPDPEARGLLGRYRALAGNELDQATPAELAGYLDTGRVSTLGDGLEKRREIVHYGQGGRVAGRDSQAFRVDFVSRESFGAVQNDNLPDPGLAAGWREGGFAPLRSGAEFDPLSSGQWKASGQQEGLALSWPALFHWKAGGFGNVWWLDPALLESLGPDRARYARPNPTGGVDLEVLVEFRPQRYYLLGLCVSALTAGLSLAALALLGLRAAFARRRGHA</sequence>
<accession>A0A6V8LUM8</accession>